<evidence type="ECO:0000313" key="3">
    <source>
        <dbReference type="Proteomes" id="UP000078492"/>
    </source>
</evidence>
<sequence length="140" mass="15787">MGDVHGLLLVSDLGQEDTAWDDVGTSAAVDPATLRGVSLFLLTVLIFSIINYDNSIWMVLLTSRLRTSAPAFLLRAKNSKDAPLRANVSFVFLSCRRQTDGLVRNVYVAIRHFLRRTLVNTRITRSFPIHPRANMDCYFM</sequence>
<evidence type="ECO:0000313" key="2">
    <source>
        <dbReference type="EMBL" id="KYN17444.1"/>
    </source>
</evidence>
<keyword evidence="3" id="KW-1185">Reference proteome</keyword>
<name>A0A195DXV1_9HYME</name>
<dbReference type="AlphaFoldDB" id="A0A195DXV1"/>
<keyword evidence="1" id="KW-0472">Membrane</keyword>
<reference evidence="2 3" key="1">
    <citation type="submission" date="2015-09" db="EMBL/GenBank/DDBJ databases">
        <title>Trachymyrmex cornetzi WGS genome.</title>
        <authorList>
            <person name="Nygaard S."/>
            <person name="Hu H."/>
            <person name="Boomsma J."/>
            <person name="Zhang G."/>
        </authorList>
    </citation>
    <scope>NUCLEOTIDE SEQUENCE [LARGE SCALE GENOMIC DNA]</scope>
    <source>
        <strain evidence="2">Tcor2-1</strain>
        <tissue evidence="2">Whole body</tissue>
    </source>
</reference>
<accession>A0A195DXV1</accession>
<dbReference type="Proteomes" id="UP000078492">
    <property type="component" value="Unassembled WGS sequence"/>
</dbReference>
<feature type="transmembrane region" description="Helical" evidence="1">
    <location>
        <begin position="39"/>
        <end position="60"/>
    </location>
</feature>
<evidence type="ECO:0000256" key="1">
    <source>
        <dbReference type="SAM" id="Phobius"/>
    </source>
</evidence>
<dbReference type="EMBL" id="KQ980155">
    <property type="protein sequence ID" value="KYN17444.1"/>
    <property type="molecule type" value="Genomic_DNA"/>
</dbReference>
<protein>
    <submittedName>
        <fullName evidence="2">Uncharacterized protein</fullName>
    </submittedName>
</protein>
<gene>
    <name evidence="2" type="ORF">ALC57_10236</name>
</gene>
<keyword evidence="1" id="KW-0812">Transmembrane</keyword>
<organism evidence="2 3">
    <name type="scientific">Trachymyrmex cornetzi</name>
    <dbReference type="NCBI Taxonomy" id="471704"/>
    <lineage>
        <taxon>Eukaryota</taxon>
        <taxon>Metazoa</taxon>
        <taxon>Ecdysozoa</taxon>
        <taxon>Arthropoda</taxon>
        <taxon>Hexapoda</taxon>
        <taxon>Insecta</taxon>
        <taxon>Pterygota</taxon>
        <taxon>Neoptera</taxon>
        <taxon>Endopterygota</taxon>
        <taxon>Hymenoptera</taxon>
        <taxon>Apocrita</taxon>
        <taxon>Aculeata</taxon>
        <taxon>Formicoidea</taxon>
        <taxon>Formicidae</taxon>
        <taxon>Myrmicinae</taxon>
        <taxon>Trachymyrmex</taxon>
    </lineage>
</organism>
<keyword evidence="1" id="KW-1133">Transmembrane helix</keyword>
<proteinExistence type="predicted"/>